<comment type="catalytic activity">
    <reaction evidence="7">
        <text>(R)-S-lactoylglutathione = methylglyoxal + glutathione</text>
        <dbReference type="Rhea" id="RHEA:19069"/>
        <dbReference type="ChEBI" id="CHEBI:17158"/>
        <dbReference type="ChEBI" id="CHEBI:57474"/>
        <dbReference type="ChEBI" id="CHEBI:57925"/>
        <dbReference type="EC" id="4.4.1.5"/>
    </reaction>
</comment>
<feature type="domain" description="VOC" evidence="8">
    <location>
        <begin position="182"/>
        <end position="308"/>
    </location>
</feature>
<evidence type="ECO:0000256" key="1">
    <source>
        <dbReference type="ARBA" id="ARBA00005008"/>
    </source>
</evidence>
<feature type="domain" description="VOC" evidence="8">
    <location>
        <begin position="51"/>
        <end position="175"/>
    </location>
</feature>
<accession>A0ABR2YHD3</accession>
<dbReference type="EC" id="4.4.1.5" evidence="3"/>
<evidence type="ECO:0000256" key="3">
    <source>
        <dbReference type="ARBA" id="ARBA00012081"/>
    </source>
</evidence>
<comment type="caution">
    <text evidence="9">The sequence shown here is derived from an EMBL/GenBank/DDBJ whole genome shotgun (WGS) entry which is preliminary data.</text>
</comment>
<dbReference type="Pfam" id="PF00903">
    <property type="entry name" value="Glyoxalase"/>
    <property type="match status" value="2"/>
</dbReference>
<dbReference type="InterPro" id="IPR029068">
    <property type="entry name" value="Glyas_Bleomycin-R_OHBP_Dase"/>
</dbReference>
<evidence type="ECO:0000256" key="6">
    <source>
        <dbReference type="ARBA" id="ARBA00030537"/>
    </source>
</evidence>
<name>A0ABR2YHD3_9CHLO</name>
<dbReference type="NCBIfam" id="TIGR00068">
    <property type="entry name" value="glyox_I"/>
    <property type="match status" value="2"/>
</dbReference>
<dbReference type="Gene3D" id="3.10.180.10">
    <property type="entry name" value="2,3-Dihydroxybiphenyl 1,2-Dioxygenase, domain 1"/>
    <property type="match status" value="2"/>
</dbReference>
<proteinExistence type="inferred from homology"/>
<dbReference type="InterPro" id="IPR018146">
    <property type="entry name" value="Glyoxalase_1_CS"/>
</dbReference>
<comment type="pathway">
    <text evidence="1">Secondary metabolite metabolism; methylglyoxal degradation; (R)-lactate from methylglyoxal: step 1/2.</text>
</comment>
<gene>
    <name evidence="9" type="ORF">WJX75_000880</name>
</gene>
<evidence type="ECO:0000256" key="2">
    <source>
        <dbReference type="ARBA" id="ARBA00010363"/>
    </source>
</evidence>
<dbReference type="InterPro" id="IPR037523">
    <property type="entry name" value="VOC_core"/>
</dbReference>
<dbReference type="Proteomes" id="UP001491310">
    <property type="component" value="Unassembled WGS sequence"/>
</dbReference>
<dbReference type="SUPFAM" id="SSF54593">
    <property type="entry name" value="Glyoxalase/Bleomycin resistance protein/Dihydroxybiphenyl dioxygenase"/>
    <property type="match status" value="2"/>
</dbReference>
<dbReference type="InterPro" id="IPR004360">
    <property type="entry name" value="Glyas_Fos-R_dOase_dom"/>
</dbReference>
<keyword evidence="10" id="KW-1185">Reference proteome</keyword>
<dbReference type="EMBL" id="JALJOT010000011">
    <property type="protein sequence ID" value="KAK9905490.1"/>
    <property type="molecule type" value="Genomic_DNA"/>
</dbReference>
<keyword evidence="4" id="KW-0479">Metal-binding</keyword>
<dbReference type="InterPro" id="IPR004361">
    <property type="entry name" value="Glyoxalase_1"/>
</dbReference>
<evidence type="ECO:0000313" key="9">
    <source>
        <dbReference type="EMBL" id="KAK9905490.1"/>
    </source>
</evidence>
<protein>
    <recommendedName>
        <fullName evidence="3">lactoylglutathione lyase</fullName>
        <ecNumber evidence="3">4.4.1.5</ecNumber>
    </recommendedName>
    <alternativeName>
        <fullName evidence="6">Glyoxalase I</fullName>
    </alternativeName>
</protein>
<sequence length="316" mass="35791">MATASLRTGLFIRKTPAFTAFAPVYQHYRRSRHITMATASASDWLKQDERRMLHAVYRVGNMDETIAYYKKHFGLKQLRYRDIPEEKYSNAFMGAGPETDHFALELTYNYGVDHYDIGTGFGHFALAHPDVYSLVDSIKKEGGKVSRDAGPVKGGKTVIAFADDPTGYKWELIQRPEPIPEPIAQVMLRVTDLDRSIQYYTEALGMKLLRKRDNPEGKYTLAFMAYGPEEENTVIELTYNWGKTEYENFLGNAYAQVAISTKDVYKSAEQIKAAGGKITREPGPIPGINTKILATTDPDGWKYVLVDEEDFLNELK</sequence>
<comment type="similarity">
    <text evidence="2">Belongs to the glyoxalase I family.</text>
</comment>
<evidence type="ECO:0000256" key="4">
    <source>
        <dbReference type="ARBA" id="ARBA00022723"/>
    </source>
</evidence>
<evidence type="ECO:0000256" key="5">
    <source>
        <dbReference type="ARBA" id="ARBA00023239"/>
    </source>
</evidence>
<dbReference type="PROSITE" id="PS00935">
    <property type="entry name" value="GLYOXALASE_I_2"/>
    <property type="match status" value="1"/>
</dbReference>
<keyword evidence="5" id="KW-0456">Lyase</keyword>
<evidence type="ECO:0000256" key="7">
    <source>
        <dbReference type="ARBA" id="ARBA00048273"/>
    </source>
</evidence>
<organism evidence="9 10">
    <name type="scientific">Coccomyxa subellipsoidea</name>
    <dbReference type="NCBI Taxonomy" id="248742"/>
    <lineage>
        <taxon>Eukaryota</taxon>
        <taxon>Viridiplantae</taxon>
        <taxon>Chlorophyta</taxon>
        <taxon>core chlorophytes</taxon>
        <taxon>Trebouxiophyceae</taxon>
        <taxon>Trebouxiophyceae incertae sedis</taxon>
        <taxon>Coccomyxaceae</taxon>
        <taxon>Coccomyxa</taxon>
    </lineage>
</organism>
<evidence type="ECO:0000259" key="8">
    <source>
        <dbReference type="PROSITE" id="PS51819"/>
    </source>
</evidence>
<dbReference type="PROSITE" id="PS51819">
    <property type="entry name" value="VOC"/>
    <property type="match status" value="2"/>
</dbReference>
<evidence type="ECO:0000313" key="10">
    <source>
        <dbReference type="Proteomes" id="UP001491310"/>
    </source>
</evidence>
<dbReference type="PANTHER" id="PTHR46036">
    <property type="entry name" value="LACTOYLGLUTATHIONE LYASE"/>
    <property type="match status" value="1"/>
</dbReference>
<reference evidence="9 10" key="1">
    <citation type="journal article" date="2024" name="Nat. Commun.">
        <title>Phylogenomics reveals the evolutionary origins of lichenization in chlorophyte algae.</title>
        <authorList>
            <person name="Puginier C."/>
            <person name="Libourel C."/>
            <person name="Otte J."/>
            <person name="Skaloud P."/>
            <person name="Haon M."/>
            <person name="Grisel S."/>
            <person name="Petersen M."/>
            <person name="Berrin J.G."/>
            <person name="Delaux P.M."/>
            <person name="Dal Grande F."/>
            <person name="Keller J."/>
        </authorList>
    </citation>
    <scope>NUCLEOTIDE SEQUENCE [LARGE SCALE GENOMIC DNA]</scope>
    <source>
        <strain evidence="9 10">SAG 216-7</strain>
    </source>
</reference>
<dbReference type="PANTHER" id="PTHR46036:SF2">
    <property type="entry name" value="LACTOYLGLUTATHIONE LYASE GLX1"/>
    <property type="match status" value="1"/>
</dbReference>